<keyword evidence="1" id="KW-0472">Membrane</keyword>
<dbReference type="EMBL" id="DPVV01000542">
    <property type="protein sequence ID" value="HCL04001.1"/>
    <property type="molecule type" value="Genomic_DNA"/>
</dbReference>
<reference evidence="2 3" key="1">
    <citation type="journal article" date="2018" name="Nat. Biotechnol.">
        <title>A standardized bacterial taxonomy based on genome phylogeny substantially revises the tree of life.</title>
        <authorList>
            <person name="Parks D.H."/>
            <person name="Chuvochina M."/>
            <person name="Waite D.W."/>
            <person name="Rinke C."/>
            <person name="Skarshewski A."/>
            <person name="Chaumeil P.A."/>
            <person name="Hugenholtz P."/>
        </authorList>
    </citation>
    <scope>NUCLEOTIDE SEQUENCE [LARGE SCALE GENOMIC DNA]</scope>
    <source>
        <strain evidence="2">UBA11728</strain>
    </source>
</reference>
<feature type="transmembrane region" description="Helical" evidence="1">
    <location>
        <begin position="60"/>
        <end position="78"/>
    </location>
</feature>
<gene>
    <name evidence="2" type="ORF">DHW61_16605</name>
</gene>
<keyword evidence="1" id="KW-0812">Transmembrane</keyword>
<dbReference type="Proteomes" id="UP000262969">
    <property type="component" value="Unassembled WGS sequence"/>
</dbReference>
<comment type="caution">
    <text evidence="2">The sequence shown here is derived from an EMBL/GenBank/DDBJ whole genome shotgun (WGS) entry which is preliminary data.</text>
</comment>
<dbReference type="AlphaFoldDB" id="A0A3D2XA66"/>
<name>A0A3D2XA66_9FIRM</name>
<organism evidence="2 3">
    <name type="scientific">Lachnoclostridium phytofermentans</name>
    <dbReference type="NCBI Taxonomy" id="66219"/>
    <lineage>
        <taxon>Bacteria</taxon>
        <taxon>Bacillati</taxon>
        <taxon>Bacillota</taxon>
        <taxon>Clostridia</taxon>
        <taxon>Lachnospirales</taxon>
        <taxon>Lachnospiraceae</taxon>
    </lineage>
</organism>
<evidence type="ECO:0000313" key="3">
    <source>
        <dbReference type="Proteomes" id="UP000262969"/>
    </source>
</evidence>
<proteinExistence type="predicted"/>
<evidence type="ECO:0000313" key="2">
    <source>
        <dbReference type="EMBL" id="HCL04001.1"/>
    </source>
</evidence>
<sequence length="85" mass="9109">MERLDVRKHTKKYMDLAKRASSGLYPNKKVAKIGSTIGMGLGGILICIGIYGIIQSTVFGMGSLIAGAATCLSNGYNLKRIKCKN</sequence>
<feature type="transmembrane region" description="Helical" evidence="1">
    <location>
        <begin position="33"/>
        <end position="54"/>
    </location>
</feature>
<keyword evidence="1" id="KW-1133">Transmembrane helix</keyword>
<evidence type="ECO:0000256" key="1">
    <source>
        <dbReference type="SAM" id="Phobius"/>
    </source>
</evidence>
<protein>
    <submittedName>
        <fullName evidence="2">Uncharacterized protein</fullName>
    </submittedName>
</protein>
<accession>A0A3D2XA66</accession>